<keyword evidence="1" id="KW-0732">Signal</keyword>
<accession>A7RM00</accession>
<keyword evidence="4" id="KW-1185">Reference proteome</keyword>
<dbReference type="GO" id="GO:0016020">
    <property type="term" value="C:membrane"/>
    <property type="evidence" value="ECO:0007669"/>
    <property type="project" value="InterPro"/>
</dbReference>
<dbReference type="PANTHER" id="PTHR23282">
    <property type="entry name" value="APICAL ENDOSOMAL GLYCOPROTEIN PRECURSOR"/>
    <property type="match status" value="1"/>
</dbReference>
<feature type="chain" id="PRO_5002711891" description="MAM domain-containing protein" evidence="1">
    <location>
        <begin position="20"/>
        <end position="752"/>
    </location>
</feature>
<dbReference type="CDD" id="cd06263">
    <property type="entry name" value="MAM"/>
    <property type="match status" value="4"/>
</dbReference>
<dbReference type="SUPFAM" id="SSF49899">
    <property type="entry name" value="Concanavalin A-like lectins/glucanases"/>
    <property type="match status" value="4"/>
</dbReference>
<dbReference type="PANTHER" id="PTHR23282:SF101">
    <property type="entry name" value="MAM DOMAIN-CONTAINING PROTEIN"/>
    <property type="match status" value="1"/>
</dbReference>
<feature type="signal peptide" evidence="1">
    <location>
        <begin position="1"/>
        <end position="19"/>
    </location>
</feature>
<dbReference type="InterPro" id="IPR051560">
    <property type="entry name" value="MAM_domain-containing"/>
</dbReference>
<feature type="domain" description="MAM" evidence="2">
    <location>
        <begin position="222"/>
        <end position="385"/>
    </location>
</feature>
<evidence type="ECO:0000256" key="1">
    <source>
        <dbReference type="SAM" id="SignalP"/>
    </source>
</evidence>
<evidence type="ECO:0000313" key="4">
    <source>
        <dbReference type="Proteomes" id="UP000001593"/>
    </source>
</evidence>
<dbReference type="AlphaFoldDB" id="A7RM00"/>
<dbReference type="eggNOG" id="KOG1216">
    <property type="taxonomic scope" value="Eukaryota"/>
</dbReference>
<dbReference type="OMA" id="ECNFEAN"/>
<dbReference type="PROSITE" id="PS50060">
    <property type="entry name" value="MAM_2"/>
    <property type="match status" value="4"/>
</dbReference>
<feature type="domain" description="MAM" evidence="2">
    <location>
        <begin position="396"/>
        <end position="502"/>
    </location>
</feature>
<dbReference type="EMBL" id="DS469519">
    <property type="protein sequence ID" value="EDO47514.1"/>
    <property type="molecule type" value="Genomic_DNA"/>
</dbReference>
<evidence type="ECO:0000259" key="2">
    <source>
        <dbReference type="PROSITE" id="PS50060"/>
    </source>
</evidence>
<feature type="domain" description="MAM" evidence="2">
    <location>
        <begin position="502"/>
        <end position="656"/>
    </location>
</feature>
<evidence type="ECO:0000313" key="3">
    <source>
        <dbReference type="EMBL" id="EDO47514.1"/>
    </source>
</evidence>
<dbReference type="Proteomes" id="UP000001593">
    <property type="component" value="Unassembled WGS sequence"/>
</dbReference>
<dbReference type="Pfam" id="PF00629">
    <property type="entry name" value="MAM"/>
    <property type="match status" value="4"/>
</dbReference>
<organism evidence="3 4">
    <name type="scientific">Nematostella vectensis</name>
    <name type="common">Starlet sea anemone</name>
    <dbReference type="NCBI Taxonomy" id="45351"/>
    <lineage>
        <taxon>Eukaryota</taxon>
        <taxon>Metazoa</taxon>
        <taxon>Cnidaria</taxon>
        <taxon>Anthozoa</taxon>
        <taxon>Hexacorallia</taxon>
        <taxon>Actiniaria</taxon>
        <taxon>Edwardsiidae</taxon>
        <taxon>Nematostella</taxon>
    </lineage>
</organism>
<sequence>MGRRAVFLVGLAFAACVFAISGAPASPKGEWKYRNTRLIGNCSFEQSMCGWTNLKRSSKNSFNFDWKRQRYSTPSSGTGPKNGATGTYFMYIESSSPRKPGDEAALSNGPYDGVMCMSFSYHMFGENIASLEIFVDDRSEFGEKVSLWKKSGNLGNKWRRDNVTIYGKSFYVMFVGEVGNGYRGDIAIDNIIFADKTCNGENPEKLMAKFAGPPANVTIAKGTCDFNKNTFCDWSNEKFTDKFDWRITKGRTGTSATGPPGDHTGRQGYYAFIESSSPRRPGDTARLVSPIVCGRVCLRFYYNMYGTGTGALAVYRREGYGATEKWDRVWQRLGDQGAAWRRDMVELNSDQQCYKVVIEATRGSTYLGDTAIDGILVREGSCCKIRSELNLLEKNGNCDFEKGFCGWKNAVRDDFNWKLTKTSTPSKQTGPSKYNGGYIYMEASEPRVQGDSAVLVSGILYGSLCMRFKYNMNGKTTGALRVYRNGDGVYQELLWQRKGHQGFCDFNNGFCLWENDINDKGDWTQHKGETVSKKTGPREGYGGGTFIYVEASELKAGDVARLVLNAPLRGEVCLKMMYHMNGAGMGNLTVDMKERAGDGWKVVWNQTGDMGDLWREAIVSIKGNDYVISIAATRGPTFESDFALDSLEVHRGKCGGGDQGSKISAAKVLSQLNSRSTCGVPAPQRSYPVESIFTGKTRVNYSFSPNQSKIVIEAVRGNGYYSDIAIDDIRFSQEAYCSALNLGKWKRLVNRQ</sequence>
<dbReference type="InParanoid" id="A7RM00"/>
<dbReference type="Gene3D" id="2.60.120.200">
    <property type="match status" value="5"/>
</dbReference>
<dbReference type="PROSITE" id="PS51257">
    <property type="entry name" value="PROKAR_LIPOPROTEIN"/>
    <property type="match status" value="1"/>
</dbReference>
<feature type="domain" description="MAM" evidence="2">
    <location>
        <begin position="40"/>
        <end position="200"/>
    </location>
</feature>
<gene>
    <name evidence="3" type="ORF">NEMVEDRAFT_v1g199073</name>
</gene>
<reference evidence="3 4" key="1">
    <citation type="journal article" date="2007" name="Science">
        <title>Sea anemone genome reveals ancestral eumetazoan gene repertoire and genomic organization.</title>
        <authorList>
            <person name="Putnam N.H."/>
            <person name="Srivastava M."/>
            <person name="Hellsten U."/>
            <person name="Dirks B."/>
            <person name="Chapman J."/>
            <person name="Salamov A."/>
            <person name="Terry A."/>
            <person name="Shapiro H."/>
            <person name="Lindquist E."/>
            <person name="Kapitonov V.V."/>
            <person name="Jurka J."/>
            <person name="Genikhovich G."/>
            <person name="Grigoriev I.V."/>
            <person name="Lucas S.M."/>
            <person name="Steele R.E."/>
            <person name="Finnerty J.R."/>
            <person name="Technau U."/>
            <person name="Martindale M.Q."/>
            <person name="Rokhsar D.S."/>
        </authorList>
    </citation>
    <scope>NUCLEOTIDE SEQUENCE [LARGE SCALE GENOMIC DNA]</scope>
    <source>
        <strain evidence="4">CH2 X CH6</strain>
    </source>
</reference>
<dbReference type="InterPro" id="IPR000998">
    <property type="entry name" value="MAM_dom"/>
</dbReference>
<dbReference type="InterPro" id="IPR013320">
    <property type="entry name" value="ConA-like_dom_sf"/>
</dbReference>
<proteinExistence type="predicted"/>
<protein>
    <recommendedName>
        <fullName evidence="2">MAM domain-containing protein</fullName>
    </recommendedName>
</protein>
<name>A7RM00_NEMVE</name>
<dbReference type="HOGENOM" id="CLU_015093_0_0_1"/>
<dbReference type="SMART" id="SM00137">
    <property type="entry name" value="MAM"/>
    <property type="match status" value="4"/>
</dbReference>